<evidence type="ECO:0000256" key="1">
    <source>
        <dbReference type="SAM" id="MobiDB-lite"/>
    </source>
</evidence>
<dbReference type="Proteomes" id="UP000664161">
    <property type="component" value="Unassembled WGS sequence"/>
</dbReference>
<dbReference type="CDD" id="cd09757">
    <property type="entry name" value="Cas8c_I-C"/>
    <property type="match status" value="1"/>
</dbReference>
<feature type="region of interest" description="Disordered" evidence="1">
    <location>
        <begin position="355"/>
        <end position="383"/>
    </location>
</feature>
<evidence type="ECO:0000313" key="3">
    <source>
        <dbReference type="Proteomes" id="UP000664161"/>
    </source>
</evidence>
<sequence>MSWLQRLYQTYQHASQRDEDVQAQDTHALMPYYHVNQNVQIIVTINDKGDFVSAELCRDDNGKVKSRQLVIPATNASANRTSKPVAHPLSDKLQYVGKDFFEYSTNKKDLYPLYEDELSTWCDSPYAHPKAQAVLNYVNKGTLVKDLIDADVLIVDPGDTSKLAYPEQASDYPDSILSSLNKNKGVFDQGSAFIAWRVTPTGLGDQQDNWGKNETWRDESLFEAWQQFYATLDSVDGFCYVTGKDSPLASKHPNRILRSATNAKLISANDLSSFTFLGRFTDNDKSIKAHGLQGANISAVVTEKAHSALSWLLTRQGKEDAGQAVVAWAISGKTTPQPVQDITEDDPLDIEKVAQPVQSSEENNINSFQRIEEDDDFDDDEEDDLISQRDISDNQPVINDAPQPIEHSNNLGYTFASHLNNTMQGYRQRLDKHDQISIITLDSATPGRMAVTYYHETMPDDYIDALEAWYSQFVWYTTYKDTKTSERKLTIKAPVPRQISQVAYGARLSDALKKQVVSQVLPCIVEGEARPFPWQLVDLCIKRASNPLALEHWEWEQALGVACALYRGYHLRQSDDKKRSYTVALQTDYNSRDYLYGRLLAVAEDIESLALYIAGEKRSTTAQRYMQQFANRPFTTWRNIELALKPYENRLKSNRAGYLTNMQDLLDQIMSRFDIEDFNNDSALSGEFLLGYHSQKMQIKLDKQQAKQAREDKKNSEDTNETA</sequence>
<evidence type="ECO:0000313" key="2">
    <source>
        <dbReference type="EMBL" id="MBO1517123.1"/>
    </source>
</evidence>
<name>A0AAW4IWH1_9GAMM</name>
<feature type="compositionally biased region" description="Polar residues" evidence="1">
    <location>
        <begin position="356"/>
        <end position="369"/>
    </location>
</feature>
<accession>A0AAW4IWH1</accession>
<dbReference type="EMBL" id="JAGBKN010000012">
    <property type="protein sequence ID" value="MBO1517123.1"/>
    <property type="molecule type" value="Genomic_DNA"/>
</dbReference>
<comment type="caution">
    <text evidence="2">The sequence shown here is derived from an EMBL/GenBank/DDBJ whole genome shotgun (WGS) entry which is preliminary data.</text>
</comment>
<dbReference type="RefSeq" id="WP_207969668.1">
    <property type="nucleotide sequence ID" value="NZ_JAGBKN010000012.1"/>
</dbReference>
<dbReference type="Pfam" id="PF09709">
    <property type="entry name" value="Cas_Csd1"/>
    <property type="match status" value="1"/>
</dbReference>
<reference evidence="2 3" key="1">
    <citation type="submission" date="2021-03" db="EMBL/GenBank/DDBJ databases">
        <authorList>
            <person name="Shang D.-D."/>
            <person name="Du Z.-J."/>
            <person name="Chen G.-J."/>
        </authorList>
    </citation>
    <scope>NUCLEOTIDE SEQUENCE [LARGE SCALE GENOMIC DNA]</scope>
    <source>
        <strain evidence="2 3">F2608</strain>
    </source>
</reference>
<protein>
    <submittedName>
        <fullName evidence="2">Type I-C CRISPR-associated protein Cas8c/Csd1</fullName>
    </submittedName>
</protein>
<organism evidence="2 3">
    <name type="scientific">Psychrobacter halodurans</name>
    <dbReference type="NCBI Taxonomy" id="2818439"/>
    <lineage>
        <taxon>Bacteria</taxon>
        <taxon>Pseudomonadati</taxon>
        <taxon>Pseudomonadota</taxon>
        <taxon>Gammaproteobacteria</taxon>
        <taxon>Moraxellales</taxon>
        <taxon>Moraxellaceae</taxon>
        <taxon>Psychrobacter</taxon>
    </lineage>
</organism>
<feature type="compositionally biased region" description="Basic and acidic residues" evidence="1">
    <location>
        <begin position="701"/>
        <end position="717"/>
    </location>
</feature>
<dbReference type="NCBIfam" id="TIGR01863">
    <property type="entry name" value="cas_Csd1"/>
    <property type="match status" value="1"/>
</dbReference>
<gene>
    <name evidence="2" type="primary">cas8c</name>
    <name evidence="2" type="ORF">J3491_07220</name>
</gene>
<proteinExistence type="predicted"/>
<feature type="compositionally biased region" description="Acidic residues" evidence="1">
    <location>
        <begin position="372"/>
        <end position="383"/>
    </location>
</feature>
<feature type="region of interest" description="Disordered" evidence="1">
    <location>
        <begin position="701"/>
        <end position="723"/>
    </location>
</feature>
<keyword evidence="3" id="KW-1185">Reference proteome</keyword>
<dbReference type="AlphaFoldDB" id="A0AAW4IWH1"/>
<dbReference type="InterPro" id="IPR010144">
    <property type="entry name" value="CRISPR-assoc_prot_Csd1-typ"/>
</dbReference>